<keyword evidence="1" id="KW-1133">Transmembrane helix</keyword>
<feature type="transmembrane region" description="Helical" evidence="1">
    <location>
        <begin position="12"/>
        <end position="33"/>
    </location>
</feature>
<accession>A0A367YTS8</accession>
<dbReference type="EMBL" id="QOUI01000008">
    <property type="protein sequence ID" value="RCK68929.1"/>
    <property type="molecule type" value="Genomic_DNA"/>
</dbReference>
<name>A0A367YTS8_9ACTN</name>
<keyword evidence="3" id="KW-1185">Reference proteome</keyword>
<dbReference type="AlphaFoldDB" id="A0A367YTS8"/>
<comment type="caution">
    <text evidence="2">The sequence shown here is derived from an EMBL/GenBank/DDBJ whole genome shotgun (WGS) entry which is preliminary data.</text>
</comment>
<keyword evidence="1" id="KW-0812">Transmembrane</keyword>
<feature type="transmembrane region" description="Helical" evidence="1">
    <location>
        <begin position="101"/>
        <end position="120"/>
    </location>
</feature>
<proteinExistence type="predicted"/>
<evidence type="ECO:0000313" key="2">
    <source>
        <dbReference type="EMBL" id="RCK68929.1"/>
    </source>
</evidence>
<organism evidence="2 3">
    <name type="scientific">Desertihabitans brevis</name>
    <dbReference type="NCBI Taxonomy" id="2268447"/>
    <lineage>
        <taxon>Bacteria</taxon>
        <taxon>Bacillati</taxon>
        <taxon>Actinomycetota</taxon>
        <taxon>Actinomycetes</taxon>
        <taxon>Propionibacteriales</taxon>
        <taxon>Propionibacteriaceae</taxon>
        <taxon>Desertihabitans</taxon>
    </lineage>
</organism>
<sequence>MSQDDRVSRPTFWLMVVPSVLLAALFLLAPGALTRRLGLRDPRSTTLARCLGVRQVAVLAAFVRRPASARLWMFVAEDVMDVALSLLLLRGRPPAHAARRAALVVAIGLTVADLLITVLARRSARRVRTRGAVRPRR</sequence>
<dbReference type="Proteomes" id="UP000252770">
    <property type="component" value="Unassembled WGS sequence"/>
</dbReference>
<gene>
    <name evidence="2" type="ORF">DT076_13505</name>
</gene>
<evidence type="ECO:0000313" key="3">
    <source>
        <dbReference type="Proteomes" id="UP000252770"/>
    </source>
</evidence>
<reference evidence="2 3" key="1">
    <citation type="submission" date="2018-07" db="EMBL/GenBank/DDBJ databases">
        <title>Desertimonas flava gen. nov. sp. nov.</title>
        <authorList>
            <person name="Liu S."/>
        </authorList>
    </citation>
    <scope>NUCLEOTIDE SEQUENCE [LARGE SCALE GENOMIC DNA]</scope>
    <source>
        <strain evidence="2 3">16Sb5-5</strain>
    </source>
</reference>
<keyword evidence="1" id="KW-0472">Membrane</keyword>
<protein>
    <submittedName>
        <fullName evidence="2">Uncharacterized protein</fullName>
    </submittedName>
</protein>
<evidence type="ECO:0000256" key="1">
    <source>
        <dbReference type="SAM" id="Phobius"/>
    </source>
</evidence>